<dbReference type="InterPro" id="IPR011006">
    <property type="entry name" value="CheY-like_superfamily"/>
</dbReference>
<feature type="modified residue" description="4-aspartylphosphate" evidence="1">
    <location>
        <position position="57"/>
    </location>
</feature>
<evidence type="ECO:0000259" key="3">
    <source>
        <dbReference type="PROSITE" id="PS50930"/>
    </source>
</evidence>
<sequence>MTKKIRTLLVDDEPLALRGLQIRLEEFDDIEIIGTCANGREAIKAIKTEKPDLVFLDIQMPGFDGFAVVKSLIREELPLIVFVTAYDNYAIQAFESHALDYLLKPVEEDRLAQSIQRVREQLQERLAIEQNARLVDLMRSMDEPPEELSEIINNTELSASSPFESHLSIKDRGQITRVDVSTIDWIDAAGDYMCLHAEGKTHILRETMKNMVKRLNPEIFQRVHRSTIINLNKVKELRPTSGGKYEIVLDGGAELQVSRNYRDVIARFL</sequence>
<dbReference type="Pfam" id="PF04397">
    <property type="entry name" value="LytTR"/>
    <property type="match status" value="1"/>
</dbReference>
<dbReference type="EMBL" id="VFIY01000004">
    <property type="protein sequence ID" value="TPD62652.1"/>
    <property type="molecule type" value="Genomic_DNA"/>
</dbReference>
<feature type="domain" description="Response regulatory" evidence="2">
    <location>
        <begin position="6"/>
        <end position="119"/>
    </location>
</feature>
<evidence type="ECO:0000259" key="2">
    <source>
        <dbReference type="PROSITE" id="PS50110"/>
    </source>
</evidence>
<dbReference type="PANTHER" id="PTHR37299:SF1">
    <property type="entry name" value="STAGE 0 SPORULATION PROTEIN A HOMOLOG"/>
    <property type="match status" value="1"/>
</dbReference>
<dbReference type="GO" id="GO:0000156">
    <property type="term" value="F:phosphorelay response regulator activity"/>
    <property type="evidence" value="ECO:0007669"/>
    <property type="project" value="InterPro"/>
</dbReference>
<dbReference type="PROSITE" id="PS50110">
    <property type="entry name" value="RESPONSE_REGULATORY"/>
    <property type="match status" value="1"/>
</dbReference>
<dbReference type="Gene3D" id="3.40.50.2300">
    <property type="match status" value="1"/>
</dbReference>
<comment type="caution">
    <text evidence="4">The sequence shown here is derived from an EMBL/GenBank/DDBJ whole genome shotgun (WGS) entry which is preliminary data.</text>
</comment>
<dbReference type="RefSeq" id="WP_139937902.1">
    <property type="nucleotide sequence ID" value="NZ_JBHSYP010000022.1"/>
</dbReference>
<dbReference type="InterPro" id="IPR007492">
    <property type="entry name" value="LytTR_DNA-bd_dom"/>
</dbReference>
<dbReference type="AlphaFoldDB" id="A0A501PRE6"/>
<name>A0A501PRE6_9PROT</name>
<evidence type="ECO:0000313" key="4">
    <source>
        <dbReference type="EMBL" id="TPD62652.1"/>
    </source>
</evidence>
<organism evidence="4 5">
    <name type="scientific">Emcibacter nanhaiensis</name>
    <dbReference type="NCBI Taxonomy" id="1505037"/>
    <lineage>
        <taxon>Bacteria</taxon>
        <taxon>Pseudomonadati</taxon>
        <taxon>Pseudomonadota</taxon>
        <taxon>Alphaproteobacteria</taxon>
        <taxon>Emcibacterales</taxon>
        <taxon>Emcibacteraceae</taxon>
        <taxon>Emcibacter</taxon>
    </lineage>
</organism>
<gene>
    <name evidence="4" type="ORF">FIV46_00800</name>
</gene>
<dbReference type="CDD" id="cd17532">
    <property type="entry name" value="REC_LytTR_AlgR-like"/>
    <property type="match status" value="1"/>
</dbReference>
<dbReference type="InterPro" id="IPR046947">
    <property type="entry name" value="LytR-like"/>
</dbReference>
<feature type="domain" description="HTH LytTR-type" evidence="3">
    <location>
        <begin position="167"/>
        <end position="269"/>
    </location>
</feature>
<dbReference type="PANTHER" id="PTHR37299">
    <property type="entry name" value="TRANSCRIPTIONAL REGULATOR-RELATED"/>
    <property type="match status" value="1"/>
</dbReference>
<proteinExistence type="predicted"/>
<protein>
    <submittedName>
        <fullName evidence="4">Response regulator</fullName>
    </submittedName>
</protein>
<reference evidence="5" key="1">
    <citation type="submission" date="2019-06" db="EMBL/GenBank/DDBJ databases">
        <title>The complete genome of Emcibacter congregatus ZYLT.</title>
        <authorList>
            <person name="Zhao Z."/>
        </authorList>
    </citation>
    <scope>NUCLEOTIDE SEQUENCE [LARGE SCALE GENOMIC DNA]</scope>
    <source>
        <strain evidence="5">MCCC 1A06723</strain>
    </source>
</reference>
<keyword evidence="5" id="KW-1185">Reference proteome</keyword>
<dbReference type="Proteomes" id="UP000319148">
    <property type="component" value="Unassembled WGS sequence"/>
</dbReference>
<evidence type="ECO:0000313" key="5">
    <source>
        <dbReference type="Proteomes" id="UP000319148"/>
    </source>
</evidence>
<dbReference type="FunFam" id="3.40.50.2300:FF:000051">
    <property type="entry name" value="Two-component response regulator yehT"/>
    <property type="match status" value="1"/>
</dbReference>
<dbReference type="GO" id="GO:0003677">
    <property type="term" value="F:DNA binding"/>
    <property type="evidence" value="ECO:0007669"/>
    <property type="project" value="InterPro"/>
</dbReference>
<dbReference type="Pfam" id="PF00072">
    <property type="entry name" value="Response_reg"/>
    <property type="match status" value="1"/>
</dbReference>
<dbReference type="PROSITE" id="PS50930">
    <property type="entry name" value="HTH_LYTTR"/>
    <property type="match status" value="1"/>
</dbReference>
<dbReference type="Gene3D" id="2.40.50.1020">
    <property type="entry name" value="LytTr DNA-binding domain"/>
    <property type="match status" value="1"/>
</dbReference>
<dbReference type="SMART" id="SM00448">
    <property type="entry name" value="REC"/>
    <property type="match status" value="1"/>
</dbReference>
<evidence type="ECO:0000256" key="1">
    <source>
        <dbReference type="PROSITE-ProRule" id="PRU00169"/>
    </source>
</evidence>
<dbReference type="SMART" id="SM00850">
    <property type="entry name" value="LytTR"/>
    <property type="match status" value="1"/>
</dbReference>
<dbReference type="InterPro" id="IPR001789">
    <property type="entry name" value="Sig_transdc_resp-reg_receiver"/>
</dbReference>
<dbReference type="OrthoDB" id="9786101at2"/>
<accession>A0A501PRE6</accession>
<keyword evidence="1" id="KW-0597">Phosphoprotein</keyword>
<dbReference type="SUPFAM" id="SSF52172">
    <property type="entry name" value="CheY-like"/>
    <property type="match status" value="1"/>
</dbReference>